<organism evidence="2 3">
    <name type="scientific">Aromatoleum petrolei</name>
    <dbReference type="NCBI Taxonomy" id="76116"/>
    <lineage>
        <taxon>Bacteria</taxon>
        <taxon>Pseudomonadati</taxon>
        <taxon>Pseudomonadota</taxon>
        <taxon>Betaproteobacteria</taxon>
        <taxon>Rhodocyclales</taxon>
        <taxon>Rhodocyclaceae</taxon>
        <taxon>Aromatoleum</taxon>
    </lineage>
</organism>
<name>A0ABX1MR41_9RHOO</name>
<evidence type="ECO:0000313" key="2">
    <source>
        <dbReference type="EMBL" id="NMF89661.1"/>
    </source>
</evidence>
<gene>
    <name evidence="2" type="ORF">GPA26_14405</name>
</gene>
<keyword evidence="3" id="KW-1185">Reference proteome</keyword>
<dbReference type="RefSeq" id="WP_169207031.1">
    <property type="nucleotide sequence ID" value="NZ_CP059560.1"/>
</dbReference>
<comment type="caution">
    <text evidence="2">The sequence shown here is derived from an EMBL/GenBank/DDBJ whole genome shotgun (WGS) entry which is preliminary data.</text>
</comment>
<dbReference type="InterPro" id="IPR025309">
    <property type="entry name" value="KTSC_dom"/>
</dbReference>
<evidence type="ECO:0000313" key="3">
    <source>
        <dbReference type="Proteomes" id="UP000652074"/>
    </source>
</evidence>
<accession>A0ABX1MR41</accession>
<feature type="domain" description="KTSC" evidence="1">
    <location>
        <begin position="13"/>
        <end position="66"/>
    </location>
</feature>
<dbReference type="EMBL" id="WTVR01000027">
    <property type="protein sequence ID" value="NMF89661.1"/>
    <property type="molecule type" value="Genomic_DNA"/>
</dbReference>
<dbReference type="Proteomes" id="UP000652074">
    <property type="component" value="Unassembled WGS sequence"/>
</dbReference>
<protein>
    <submittedName>
        <fullName evidence="2">KTSC domain-containing protein</fullName>
    </submittedName>
</protein>
<proteinExistence type="predicted"/>
<sequence length="72" mass="8093">MSIERKPIRRGGIRSAGYDRGARILEIEFDTGSIVQYSGVGDEIARRFLASGAPASYYHDNIEDEFTARRVK</sequence>
<reference evidence="2 3" key="1">
    <citation type="submission" date="2019-12" db="EMBL/GenBank/DDBJ databases">
        <title>Comparative genomics gives insights into the taxonomy of the Azoarcus-Aromatoleum group and reveals separate origins of nif in the plant-associated Azoarcus and non-plant-associated Aromatoleum sub-groups.</title>
        <authorList>
            <person name="Lafos M."/>
            <person name="Maluk M."/>
            <person name="Batista M."/>
            <person name="Junghare M."/>
            <person name="Carmona M."/>
            <person name="Faoro H."/>
            <person name="Cruz L.M."/>
            <person name="Battistoni F."/>
            <person name="De Souza E."/>
            <person name="Pedrosa F."/>
            <person name="Chen W.-M."/>
            <person name="Poole P.S."/>
            <person name="Dixon R.A."/>
            <person name="James E.K."/>
        </authorList>
    </citation>
    <scope>NUCLEOTIDE SEQUENCE [LARGE SCALE GENOMIC DNA]</scope>
    <source>
        <strain evidence="2 3">ToN1</strain>
    </source>
</reference>
<dbReference type="Pfam" id="PF13619">
    <property type="entry name" value="KTSC"/>
    <property type="match status" value="1"/>
</dbReference>
<evidence type="ECO:0000259" key="1">
    <source>
        <dbReference type="Pfam" id="PF13619"/>
    </source>
</evidence>